<reference evidence="1 2" key="1">
    <citation type="submission" date="2023-08" db="EMBL/GenBank/DDBJ databases">
        <title>Implementing the SeqCode for naming new Mesorhizobium species isolated from Vachellia karroo root nodules.</title>
        <authorList>
            <person name="Van Lill M."/>
        </authorList>
    </citation>
    <scope>NUCLEOTIDE SEQUENCE [LARGE SCALE GENOMIC DNA]</scope>
    <source>
        <strain evidence="1 2">VK25D</strain>
    </source>
</reference>
<gene>
    <name evidence="1" type="ORF">RFM42_02235</name>
</gene>
<proteinExistence type="predicted"/>
<evidence type="ECO:0000313" key="2">
    <source>
        <dbReference type="Proteomes" id="UP001285154"/>
    </source>
</evidence>
<protein>
    <recommendedName>
        <fullName evidence="3">Growth inhibitor PemK</fullName>
    </recommendedName>
</protein>
<sequence length="149" mass="16654">MKIPAVPPVGHVIAYEYLWRSKVGQREDGEKTYPVAVVLARHDVGPTPVAYVLGISHTPPREGRRALEVPPKLKRHLGLDDQPSWIYTDEINVFAWPGPDVRPAEHLSRSPVARGTCVIGALPSDWFKQVTSHLAESHRMGLARTIRRT</sequence>
<name>A0ABU4ZXS4_9HYPH</name>
<dbReference type="RefSeq" id="WP_320245186.1">
    <property type="nucleotide sequence ID" value="NZ_JAVIIQ010000001.1"/>
</dbReference>
<dbReference type="Proteomes" id="UP001285154">
    <property type="component" value="Unassembled WGS sequence"/>
</dbReference>
<evidence type="ECO:0000313" key="1">
    <source>
        <dbReference type="EMBL" id="MDX8529780.1"/>
    </source>
</evidence>
<keyword evidence="2" id="KW-1185">Reference proteome</keyword>
<comment type="caution">
    <text evidence="1">The sequence shown here is derived from an EMBL/GenBank/DDBJ whole genome shotgun (WGS) entry which is preliminary data.</text>
</comment>
<organism evidence="1 2">
    <name type="scientific">Mesorhizobium vachelliae</name>
    <dbReference type="NCBI Taxonomy" id="3072309"/>
    <lineage>
        <taxon>Bacteria</taxon>
        <taxon>Pseudomonadati</taxon>
        <taxon>Pseudomonadota</taxon>
        <taxon>Alphaproteobacteria</taxon>
        <taxon>Hyphomicrobiales</taxon>
        <taxon>Phyllobacteriaceae</taxon>
        <taxon>Mesorhizobium</taxon>
    </lineage>
</organism>
<accession>A0ABU4ZXS4</accession>
<evidence type="ECO:0008006" key="3">
    <source>
        <dbReference type="Google" id="ProtNLM"/>
    </source>
</evidence>
<dbReference type="EMBL" id="JAVIIQ010000001">
    <property type="protein sequence ID" value="MDX8529780.1"/>
    <property type="molecule type" value="Genomic_DNA"/>
</dbReference>